<evidence type="ECO:0000313" key="3">
    <source>
        <dbReference type="Proteomes" id="UP000275267"/>
    </source>
</evidence>
<evidence type="ECO:0000313" key="2">
    <source>
        <dbReference type="EMBL" id="RLM54333.1"/>
    </source>
</evidence>
<proteinExistence type="predicted"/>
<dbReference type="EMBL" id="PQIB02000018">
    <property type="protein sequence ID" value="RLM54333.1"/>
    <property type="molecule type" value="Genomic_DNA"/>
</dbReference>
<organism evidence="2 3">
    <name type="scientific">Panicum miliaceum</name>
    <name type="common">Proso millet</name>
    <name type="synonym">Broomcorn millet</name>
    <dbReference type="NCBI Taxonomy" id="4540"/>
    <lineage>
        <taxon>Eukaryota</taxon>
        <taxon>Viridiplantae</taxon>
        <taxon>Streptophyta</taxon>
        <taxon>Embryophyta</taxon>
        <taxon>Tracheophyta</taxon>
        <taxon>Spermatophyta</taxon>
        <taxon>Magnoliopsida</taxon>
        <taxon>Liliopsida</taxon>
        <taxon>Poales</taxon>
        <taxon>Poaceae</taxon>
        <taxon>PACMAD clade</taxon>
        <taxon>Panicoideae</taxon>
        <taxon>Panicodae</taxon>
        <taxon>Paniceae</taxon>
        <taxon>Panicinae</taxon>
        <taxon>Panicum</taxon>
        <taxon>Panicum sect. Panicum</taxon>
    </lineage>
</organism>
<feature type="region of interest" description="Disordered" evidence="1">
    <location>
        <begin position="51"/>
        <end position="70"/>
    </location>
</feature>
<dbReference type="AlphaFoldDB" id="A0A3L6PA93"/>
<evidence type="ECO:0000256" key="1">
    <source>
        <dbReference type="SAM" id="MobiDB-lite"/>
    </source>
</evidence>
<gene>
    <name evidence="2" type="ORF">C2845_PM10G11850</name>
</gene>
<accession>A0A3L6PA93</accession>
<feature type="region of interest" description="Disordered" evidence="1">
    <location>
        <begin position="1"/>
        <end position="20"/>
    </location>
</feature>
<reference evidence="3" key="1">
    <citation type="journal article" date="2019" name="Nat. Commun.">
        <title>The genome of broomcorn millet.</title>
        <authorList>
            <person name="Zou C."/>
            <person name="Miki D."/>
            <person name="Li D."/>
            <person name="Tang Q."/>
            <person name="Xiao L."/>
            <person name="Rajput S."/>
            <person name="Deng P."/>
            <person name="Jia W."/>
            <person name="Huang R."/>
            <person name="Zhang M."/>
            <person name="Sun Y."/>
            <person name="Hu J."/>
            <person name="Fu X."/>
            <person name="Schnable P.S."/>
            <person name="Li F."/>
            <person name="Zhang H."/>
            <person name="Feng B."/>
            <person name="Zhu X."/>
            <person name="Liu R."/>
            <person name="Schnable J.C."/>
            <person name="Zhu J.-K."/>
            <person name="Zhang H."/>
        </authorList>
    </citation>
    <scope>NUCLEOTIDE SEQUENCE [LARGE SCALE GENOMIC DNA]</scope>
</reference>
<feature type="compositionally biased region" description="Basic and acidic residues" evidence="1">
    <location>
        <begin position="51"/>
        <end position="62"/>
    </location>
</feature>
<name>A0A3L6PA93_PANMI</name>
<keyword evidence="3" id="KW-1185">Reference proteome</keyword>
<sequence>MGTPGRRRSNPLQADHTPLVPVKKGAGKWCEIHRTDRHDLTECRLVKGLAENHQKERGDRRRGYGPRLPGAAACRAHHFRQSKHPSIPEES</sequence>
<comment type="caution">
    <text evidence="2">The sequence shown here is derived from an EMBL/GenBank/DDBJ whole genome shotgun (WGS) entry which is preliminary data.</text>
</comment>
<dbReference type="Proteomes" id="UP000275267">
    <property type="component" value="Unassembled WGS sequence"/>
</dbReference>
<protein>
    <submittedName>
        <fullName evidence="2">Uncharacterized protein</fullName>
    </submittedName>
</protein>